<reference evidence="2 3" key="1">
    <citation type="submission" date="2018-06" db="EMBL/GenBank/DDBJ databases">
        <title>Draft genome sequence of Burkholderia reimsis strain BE51 isolated from a French agricultural soil.</title>
        <authorList>
            <person name="Esmaeel Q."/>
        </authorList>
    </citation>
    <scope>NUCLEOTIDE SEQUENCE [LARGE SCALE GENOMIC DNA]</scope>
    <source>
        <strain evidence="2 3">BE51</strain>
    </source>
</reference>
<protein>
    <submittedName>
        <fullName evidence="2">Uncharacterized protein</fullName>
    </submittedName>
</protein>
<organism evidence="2 3">
    <name type="scientific">Burkholderia reimsis</name>
    <dbReference type="NCBI Taxonomy" id="2234132"/>
    <lineage>
        <taxon>Bacteria</taxon>
        <taxon>Pseudomonadati</taxon>
        <taxon>Pseudomonadota</taxon>
        <taxon>Betaproteobacteria</taxon>
        <taxon>Burkholderiales</taxon>
        <taxon>Burkholderiaceae</taxon>
        <taxon>Burkholderia</taxon>
    </lineage>
</organism>
<dbReference type="AlphaFoldDB" id="A0A365QR42"/>
<keyword evidence="3" id="KW-1185">Reference proteome</keyword>
<feature type="region of interest" description="Disordered" evidence="1">
    <location>
        <begin position="1"/>
        <end position="26"/>
    </location>
</feature>
<evidence type="ECO:0000313" key="2">
    <source>
        <dbReference type="EMBL" id="RBB36980.1"/>
    </source>
</evidence>
<proteinExistence type="predicted"/>
<dbReference type="Proteomes" id="UP000252458">
    <property type="component" value="Unassembled WGS sequence"/>
</dbReference>
<comment type="caution">
    <text evidence="2">The sequence shown here is derived from an EMBL/GenBank/DDBJ whole genome shotgun (WGS) entry which is preliminary data.</text>
</comment>
<name>A0A365QR42_9BURK</name>
<feature type="compositionally biased region" description="Basic and acidic residues" evidence="1">
    <location>
        <begin position="15"/>
        <end position="26"/>
    </location>
</feature>
<gene>
    <name evidence="2" type="ORF">DPV79_23560</name>
</gene>
<evidence type="ECO:0000256" key="1">
    <source>
        <dbReference type="SAM" id="MobiDB-lite"/>
    </source>
</evidence>
<dbReference type="RefSeq" id="WP_113046602.1">
    <property type="nucleotide sequence ID" value="NZ_QMFZ01000021.1"/>
</dbReference>
<evidence type="ECO:0000313" key="3">
    <source>
        <dbReference type="Proteomes" id="UP000252458"/>
    </source>
</evidence>
<sequence length="430" mass="47028">MQQTHLSDDASVESAEERYGCPEKEAHHERLPLPPCSMLSINSALNGIGASRADVAFAKAAEHRIGPAAGILQVFAESSLAFRDTAYVVDELGNKHSLAIDLMMVVAPQTGRRLARRMQKLAWGCGAEAVHKTAIFEGEYGFNALMAHRRAAEHGRIGALSAGGAMPSPISVYCAIPYAPVAAGIEALGADGADALSSMFAVSDLLPYHENYIDMEPDHAETLAKFDEQLDVPMRKKRRAMCTGRNLVPQRLTLSSGAAHIVASEREAAQAFLAKNVSCPTACAVPARLPGILCSIGGLLHLLEGDEGSIVSEDTMVTAYLLSLLFSEEFERAVTLSSAYPIEYPVAQKLFGAMRRLVARDYQARPWPPFLISMRALCTEVVRDDLTEARVRRVVELMREWRWIWAFQDGADADIALKSDYFEPLTRPQR</sequence>
<dbReference type="EMBL" id="QMFZ01000021">
    <property type="protein sequence ID" value="RBB36980.1"/>
    <property type="molecule type" value="Genomic_DNA"/>
</dbReference>
<accession>A0A365QR42</accession>